<dbReference type="Pfam" id="PF08751">
    <property type="entry name" value="TrwC"/>
    <property type="match status" value="1"/>
</dbReference>
<keyword evidence="4" id="KW-0614">Plasmid</keyword>
<dbReference type="Pfam" id="PF01443">
    <property type="entry name" value="Viral_helicase1"/>
    <property type="match status" value="1"/>
</dbReference>
<dbReference type="InterPro" id="IPR027417">
    <property type="entry name" value="P-loop_NTPase"/>
</dbReference>
<organism evidence="4 5">
    <name type="scientific">Yoonia rhodophyticola</name>
    <dbReference type="NCBI Taxonomy" id="3137370"/>
    <lineage>
        <taxon>Bacteria</taxon>
        <taxon>Pseudomonadati</taxon>
        <taxon>Pseudomonadota</taxon>
        <taxon>Alphaproteobacteria</taxon>
        <taxon>Rhodobacterales</taxon>
        <taxon>Paracoccaceae</taxon>
        <taxon>Yoonia</taxon>
    </lineage>
</organism>
<dbReference type="EMBL" id="CP151764">
    <property type="protein sequence ID" value="XFU26381.1"/>
    <property type="molecule type" value="Genomic_DNA"/>
</dbReference>
<evidence type="ECO:0000256" key="1">
    <source>
        <dbReference type="SAM" id="MobiDB-lite"/>
    </source>
</evidence>
<evidence type="ECO:0000259" key="2">
    <source>
        <dbReference type="Pfam" id="PF01443"/>
    </source>
</evidence>
<dbReference type="NCBIfam" id="NF041492">
    <property type="entry name" value="MobF"/>
    <property type="match status" value="1"/>
</dbReference>
<gene>
    <name evidence="4" type="primary">mobF</name>
    <name evidence="4" type="ORF">AABB31_22820</name>
</gene>
<dbReference type="CDD" id="cd17933">
    <property type="entry name" value="DEXSc_RecD-like"/>
    <property type="match status" value="1"/>
</dbReference>
<sequence>MLSIGTLSAGQAASGYYQSEGYYIAGSPEAEQSAIYHGKAAEEAQLTGQIDDARFADLLDGQTPDGRTLGRYRNGERQHRAGLDLTFSAPKGVSIAALIGGDTRIIAAHTAAVKEALDYAEANLIQTRRMVSGELIRETGGKTIAGIFQHDTSRALDPQLHSHAVITNIVKDSTGTYRSMANDRFFQNGRIDGRVSTTIFLGQLYRNAFAEKLEALGYQNYSRENGLFDIKGIPQNLIDEFSKRRKEIEASLKERGMESNSYNSQLAALATRASKKPVERGELRAAWEAEVKALGIDMDQVLRDAQTPRSPDRIPDPDQLAARAVNYAVSHFAERNAIYARAAVVDKAMKYAPNVTARAIDAELAHQVKDGYLFTLERPEGQFLTDLQNVRTERENIYLMTSLKDREVLDMRTMYNRATGRTSDSAVQKKLADTSLTAGQKEAVALALSSRSGVVGVQGYAGTGKTYALATAVRMAEARGYSIDGLAPSHKAVSALGEAVPEVRTVQSALVRYENGANLGDKSNTILVVDEASMLSSEAMQRVLMMAEGAGYARTVLVGDIKQLEAVDAGSAFRSLQEAGMPTALMSDIQRQRTEAGKETVLAAISGDITRAMEGVSEITEVGGDNAAEKRAAIASELAKTYLSLPTDQREATGLIVLTNALRHEVNATIQNSLWLSGAIGGERVELATLAPKYFTQAEASEIGSYKMGDIVVSPVAAKESGLTSNALYEVTGIDRMDRKLTLTAPDGEAVTLDLHWKSRVAQKLIVFGAETQEFLQGDLVKFKITDRENGIVNSAEGTLIKVGSETFTVKTAQGERLTIPNDSLAAKGMQLAYATTAHDFQGSTVDQVLLGMSSTEQLTDQKSFYVALSRMRDATHLVTDDAGKLTDRIARNTGERVNALEALAEEKDRQKTPDEARTDAAVKAAKEVFRTLSEKEKSWVQNDPSRDANRDDQTGAKEAGKNAREEDRQLSLLDEAKAQIERDQKTRDERSR</sequence>
<accession>A0ABZ3JC67</accession>
<dbReference type="CDD" id="cd18809">
    <property type="entry name" value="SF1_C_RecD"/>
    <property type="match status" value="1"/>
</dbReference>
<reference evidence="4 5" key="2">
    <citation type="submission" date="2024-08" db="EMBL/GenBank/DDBJ databases">
        <title>Phylogenomic analyses of a clade within the roseobacter group suggest taxonomic reassignments of species of the genera Aestuariivita, Citreicella, Loktanella, Nautella, Pelagibaca, Ruegeria, Thalassobius, Thiobacimonas and Tropicibacter, and the proposal o.</title>
        <authorList>
            <person name="Jeon C.O."/>
        </authorList>
    </citation>
    <scope>NUCLEOTIDE SEQUENCE [LARGE SCALE GENOMIC DNA]</scope>
    <source>
        <strain evidence="4 5">SS1-5</strain>
        <plasmid evidence="4 5">pSS1-5</plasmid>
    </source>
</reference>
<dbReference type="Proteomes" id="UP001470809">
    <property type="component" value="Plasmid pSS1-5"/>
</dbReference>
<dbReference type="NCBIfam" id="TIGR02686">
    <property type="entry name" value="relax_trwC"/>
    <property type="match status" value="1"/>
</dbReference>
<evidence type="ECO:0000313" key="4">
    <source>
        <dbReference type="EMBL" id="XFU26381.1"/>
    </source>
</evidence>
<dbReference type="InterPro" id="IPR050534">
    <property type="entry name" value="Coronavir_polyprotein_1ab"/>
</dbReference>
<dbReference type="RefSeq" id="WP_373634746.1">
    <property type="nucleotide sequence ID" value="NZ_CP151764.2"/>
</dbReference>
<dbReference type="SUPFAM" id="SSF52540">
    <property type="entry name" value="P-loop containing nucleoside triphosphate hydrolases"/>
    <property type="match status" value="2"/>
</dbReference>
<evidence type="ECO:0000313" key="5">
    <source>
        <dbReference type="Proteomes" id="UP001470809"/>
    </source>
</evidence>
<dbReference type="Gene3D" id="2.30.30.940">
    <property type="match status" value="1"/>
</dbReference>
<dbReference type="PANTHER" id="PTHR43788">
    <property type="entry name" value="DNA2/NAM7 HELICASE FAMILY MEMBER"/>
    <property type="match status" value="1"/>
</dbReference>
<geneLocation type="plasmid" evidence="4 5">
    <name>pSS1-5</name>
</geneLocation>
<keyword evidence="5" id="KW-1185">Reference proteome</keyword>
<feature type="domain" description="(+)RNA virus helicase C-terminal" evidence="2">
    <location>
        <begin position="792"/>
        <end position="880"/>
    </location>
</feature>
<reference evidence="5" key="1">
    <citation type="submission" date="2024-04" db="EMBL/GenBank/DDBJ databases">
        <title>Phylogenomic analyses of a clade within the roseobacter group suggest taxonomic reassignments of species of the genera Aestuariivita, Citreicella, Loktanella, Nautella, Pelagibaca, Ruegeria, Thalassobius, Thiobacimonas and Tropicibacter, and the proposal o.</title>
        <authorList>
            <person name="Jeon C.O."/>
        </authorList>
    </citation>
    <scope>NUCLEOTIDE SEQUENCE [LARGE SCALE GENOMIC DNA]</scope>
    <source>
        <strain evidence="5">SS1-5</strain>
        <plasmid evidence="5">pSS1-5</plasmid>
    </source>
</reference>
<dbReference type="InterPro" id="IPR014862">
    <property type="entry name" value="TrwC"/>
</dbReference>
<name>A0ABZ3JC67_9RHOB</name>
<dbReference type="InterPro" id="IPR014059">
    <property type="entry name" value="TraI/TrwC_relax"/>
</dbReference>
<evidence type="ECO:0000259" key="3">
    <source>
        <dbReference type="Pfam" id="PF08751"/>
    </source>
</evidence>
<dbReference type="Gene3D" id="3.40.50.300">
    <property type="entry name" value="P-loop containing nucleotide triphosphate hydrolases"/>
    <property type="match status" value="2"/>
</dbReference>
<dbReference type="Pfam" id="PF13604">
    <property type="entry name" value="AAA_30"/>
    <property type="match status" value="1"/>
</dbReference>
<dbReference type="InterPro" id="IPR027351">
    <property type="entry name" value="(+)RNA_virus_helicase_core_dom"/>
</dbReference>
<feature type="domain" description="TrwC relaxase" evidence="3">
    <location>
        <begin position="12"/>
        <end position="293"/>
    </location>
</feature>
<dbReference type="SUPFAM" id="SSF55464">
    <property type="entry name" value="Origin of replication-binding domain, RBD-like"/>
    <property type="match status" value="1"/>
</dbReference>
<proteinExistence type="predicted"/>
<protein>
    <submittedName>
        <fullName evidence="4">MobF family relaxase</fullName>
    </submittedName>
</protein>
<feature type="region of interest" description="Disordered" evidence="1">
    <location>
        <begin position="934"/>
        <end position="993"/>
    </location>
</feature>